<dbReference type="Pfam" id="PF12906">
    <property type="entry name" value="RINGv"/>
    <property type="match status" value="1"/>
</dbReference>
<dbReference type="SMART" id="SM00744">
    <property type="entry name" value="RINGv"/>
    <property type="match status" value="1"/>
</dbReference>
<reference evidence="7" key="2">
    <citation type="submission" date="2025-08" db="UniProtKB">
        <authorList>
            <consortium name="RefSeq"/>
        </authorList>
    </citation>
    <scope>IDENTIFICATION</scope>
</reference>
<dbReference type="PROSITE" id="PS51292">
    <property type="entry name" value="ZF_RING_CH"/>
    <property type="match status" value="1"/>
</dbReference>
<dbReference type="InterPro" id="IPR013083">
    <property type="entry name" value="Znf_RING/FYVE/PHD"/>
</dbReference>
<evidence type="ECO:0000313" key="7">
    <source>
        <dbReference type="RefSeq" id="XP_015080695.2"/>
    </source>
</evidence>
<dbReference type="PANTHER" id="PTHR46214">
    <property type="entry name" value="ZINC FINGER, RING-CH-TYPE"/>
    <property type="match status" value="1"/>
</dbReference>
<gene>
    <name evidence="7" type="primary">LOC107024263</name>
</gene>
<dbReference type="PANTHER" id="PTHR46214:SF40">
    <property type="entry name" value="E3 UBIQUITIN-PROTEIN LIGASE MARCH8-LIKE"/>
    <property type="match status" value="1"/>
</dbReference>
<accession>A0ABM1H5N4</accession>
<dbReference type="RefSeq" id="XP_015080695.2">
    <property type="nucleotide sequence ID" value="XM_015225209.2"/>
</dbReference>
<dbReference type="CDD" id="cd16495">
    <property type="entry name" value="RING_CH-C4HC3_MARCH"/>
    <property type="match status" value="1"/>
</dbReference>
<dbReference type="GeneID" id="107024263"/>
<dbReference type="InterPro" id="IPR011016">
    <property type="entry name" value="Znf_RING-CH"/>
</dbReference>
<keyword evidence="6" id="KW-1185">Reference proteome</keyword>
<feature type="domain" description="RING-CH-type" evidence="5">
    <location>
        <begin position="65"/>
        <end position="126"/>
    </location>
</feature>
<feature type="compositionally biased region" description="Basic and acidic residues" evidence="4">
    <location>
        <begin position="26"/>
        <end position="40"/>
    </location>
</feature>
<keyword evidence="2" id="KW-0863">Zinc-finger</keyword>
<name>A0ABM1H5N4_SOLPN</name>
<feature type="region of interest" description="Disordered" evidence="4">
    <location>
        <begin position="1"/>
        <end position="40"/>
    </location>
</feature>
<evidence type="ECO:0000256" key="4">
    <source>
        <dbReference type="SAM" id="MobiDB-lite"/>
    </source>
</evidence>
<keyword evidence="1" id="KW-0479">Metal-binding</keyword>
<evidence type="ECO:0000256" key="2">
    <source>
        <dbReference type="ARBA" id="ARBA00022771"/>
    </source>
</evidence>
<dbReference type="SUPFAM" id="SSF57850">
    <property type="entry name" value="RING/U-box"/>
    <property type="match status" value="1"/>
</dbReference>
<reference evidence="6" key="1">
    <citation type="journal article" date="2014" name="Nat. Genet.">
        <title>The genome of the stress-tolerant wild tomato species Solanum pennellii.</title>
        <authorList>
            <person name="Bolger A."/>
            <person name="Scossa F."/>
            <person name="Bolger M.E."/>
            <person name="Lanz C."/>
            <person name="Maumus F."/>
            <person name="Tohge T."/>
            <person name="Quesneville H."/>
            <person name="Alseekh S."/>
            <person name="Sorensen I."/>
            <person name="Lichtenstein G."/>
            <person name="Fich E.A."/>
            <person name="Conte M."/>
            <person name="Keller H."/>
            <person name="Schneeberger K."/>
            <person name="Schwacke R."/>
            <person name="Ofner I."/>
            <person name="Vrebalov J."/>
            <person name="Xu Y."/>
            <person name="Osorio S."/>
            <person name="Aflitos S.A."/>
            <person name="Schijlen E."/>
            <person name="Jimenez-Gomez J.M."/>
            <person name="Ryngajllo M."/>
            <person name="Kimura S."/>
            <person name="Kumar R."/>
            <person name="Koenig D."/>
            <person name="Headland L.R."/>
            <person name="Maloof J.N."/>
            <person name="Sinha N."/>
            <person name="van Ham R.C."/>
            <person name="Lankhorst R.K."/>
            <person name="Mao L."/>
            <person name="Vogel A."/>
            <person name="Arsova B."/>
            <person name="Panstruga R."/>
            <person name="Fei Z."/>
            <person name="Rose J.K."/>
            <person name="Zamir D."/>
            <person name="Carrari F."/>
            <person name="Giovannoni J.J."/>
            <person name="Weigel D."/>
            <person name="Usadel B."/>
            <person name="Fernie A.R."/>
        </authorList>
    </citation>
    <scope>NUCLEOTIDE SEQUENCE [LARGE SCALE GENOMIC DNA]</scope>
    <source>
        <strain evidence="6">cv. LA0716</strain>
    </source>
</reference>
<dbReference type="Gene3D" id="3.30.40.10">
    <property type="entry name" value="Zinc/RING finger domain, C3HC4 (zinc finger)"/>
    <property type="match status" value="1"/>
</dbReference>
<evidence type="ECO:0000256" key="3">
    <source>
        <dbReference type="ARBA" id="ARBA00022833"/>
    </source>
</evidence>
<organism evidence="6 7">
    <name type="scientific">Solanum pennellii</name>
    <name type="common">Tomato</name>
    <name type="synonym">Lycopersicon pennellii</name>
    <dbReference type="NCBI Taxonomy" id="28526"/>
    <lineage>
        <taxon>Eukaryota</taxon>
        <taxon>Viridiplantae</taxon>
        <taxon>Streptophyta</taxon>
        <taxon>Embryophyta</taxon>
        <taxon>Tracheophyta</taxon>
        <taxon>Spermatophyta</taxon>
        <taxon>Magnoliopsida</taxon>
        <taxon>eudicotyledons</taxon>
        <taxon>Gunneridae</taxon>
        <taxon>Pentapetalae</taxon>
        <taxon>asterids</taxon>
        <taxon>lamiids</taxon>
        <taxon>Solanales</taxon>
        <taxon>Solanaceae</taxon>
        <taxon>Solanoideae</taxon>
        <taxon>Solaneae</taxon>
        <taxon>Solanum</taxon>
        <taxon>Solanum subgen. Lycopersicon</taxon>
    </lineage>
</organism>
<protein>
    <submittedName>
        <fullName evidence="7">Uncharacterized protein LOC107024263</fullName>
    </submittedName>
</protein>
<proteinExistence type="predicted"/>
<sequence length="235" mass="26929">MQEFAANSEISKTEEFSNNPEIQETEITHEEVKESDNLDTKCGEKTEKTAEVVIDIDKKTECIDENQVIEIVCRICHLNDESIEILQLGCDCKGELGVCHRHCAEAWFNQRGNRSCEICGKTAKNVETRTLAERQNRIMVIEWNQRAVEARRSSYLTSSSAATRDDCRWRCQQSCSLRFHLDSEESIRTGKSMIRGKLIKLRRNGGTHFNREYLKESTKFPGYELPPQSACLICA</sequence>
<dbReference type="Proteomes" id="UP000694930">
    <property type="component" value="Chromosome 7"/>
</dbReference>
<evidence type="ECO:0000256" key="1">
    <source>
        <dbReference type="ARBA" id="ARBA00022723"/>
    </source>
</evidence>
<evidence type="ECO:0000259" key="5">
    <source>
        <dbReference type="PROSITE" id="PS51292"/>
    </source>
</evidence>
<evidence type="ECO:0000313" key="6">
    <source>
        <dbReference type="Proteomes" id="UP000694930"/>
    </source>
</evidence>
<keyword evidence="3" id="KW-0862">Zinc</keyword>